<dbReference type="Proteomes" id="UP000286208">
    <property type="component" value="Unassembled WGS sequence"/>
</dbReference>
<feature type="compositionally biased region" description="Low complexity" evidence="1">
    <location>
        <begin position="126"/>
        <end position="143"/>
    </location>
</feature>
<accession>A0A438BHG8</accession>
<name>A0A438BHG8_9NOCA</name>
<feature type="signal peptide" evidence="2">
    <location>
        <begin position="1"/>
        <end position="20"/>
    </location>
</feature>
<sequence length="143" mass="13740">MVAAAAAVGIATGGAGVASAADTGSAGSLDVTTTRILTDGVYRVGVDVQPGTYTTAGAWPGSLLPCTWSRLQELPLGGMAIIEPGSSYGPVTVTIDPGDDGFMTGGCRGWNLVDEAGADGAGSSGGSLDSGSLGSLGTDSLGS</sequence>
<evidence type="ECO:0000256" key="2">
    <source>
        <dbReference type="SAM" id="SignalP"/>
    </source>
</evidence>
<evidence type="ECO:0000313" key="3">
    <source>
        <dbReference type="EMBL" id="RVW10543.1"/>
    </source>
</evidence>
<dbReference type="AlphaFoldDB" id="A0A438BHG8"/>
<keyword evidence="4" id="KW-1185">Reference proteome</keyword>
<feature type="region of interest" description="Disordered" evidence="1">
    <location>
        <begin position="119"/>
        <end position="143"/>
    </location>
</feature>
<gene>
    <name evidence="3" type="ORF">EGT67_05085</name>
</gene>
<dbReference type="EMBL" id="RKLP01000002">
    <property type="protein sequence ID" value="RVW10543.1"/>
    <property type="molecule type" value="Genomic_DNA"/>
</dbReference>
<organism evidence="3 4">
    <name type="scientific">Prescottella agglutinans</name>
    <dbReference type="NCBI Taxonomy" id="1644129"/>
    <lineage>
        <taxon>Bacteria</taxon>
        <taxon>Bacillati</taxon>
        <taxon>Actinomycetota</taxon>
        <taxon>Actinomycetes</taxon>
        <taxon>Mycobacteriales</taxon>
        <taxon>Nocardiaceae</taxon>
        <taxon>Prescottella</taxon>
    </lineage>
</organism>
<evidence type="ECO:0000313" key="4">
    <source>
        <dbReference type="Proteomes" id="UP000286208"/>
    </source>
</evidence>
<keyword evidence="2" id="KW-0732">Signal</keyword>
<feature type="chain" id="PRO_5019028525" evidence="2">
    <location>
        <begin position="21"/>
        <end position="143"/>
    </location>
</feature>
<proteinExistence type="predicted"/>
<comment type="caution">
    <text evidence="3">The sequence shown here is derived from an EMBL/GenBank/DDBJ whole genome shotgun (WGS) entry which is preliminary data.</text>
</comment>
<reference evidence="3 4" key="1">
    <citation type="submission" date="2018-11" db="EMBL/GenBank/DDBJ databases">
        <title>Rhodococcus spongicola sp. nov. and Rhodococcus xishaensis sp. nov. from marine sponges.</title>
        <authorList>
            <person name="Li L."/>
            <person name="Lin H.W."/>
        </authorList>
    </citation>
    <scope>NUCLEOTIDE SEQUENCE [LARGE SCALE GENOMIC DNA]</scope>
    <source>
        <strain evidence="3 4">CCTCC AB2014297</strain>
    </source>
</reference>
<protein>
    <submittedName>
        <fullName evidence="3">Uncharacterized protein</fullName>
    </submittedName>
</protein>
<evidence type="ECO:0000256" key="1">
    <source>
        <dbReference type="SAM" id="MobiDB-lite"/>
    </source>
</evidence>